<dbReference type="RefSeq" id="WP_139828099.1">
    <property type="nucleotide sequence ID" value="NZ_FXAW01000010.1"/>
</dbReference>
<dbReference type="AlphaFoldDB" id="A0A1X7LCT5"/>
<accession>A0A1X7LCT5</accession>
<proteinExistence type="predicted"/>
<gene>
    <name evidence="1" type="ORF">SAMN05661096_03805</name>
</gene>
<name>A0A1X7LCT5_9BACT</name>
<sequence>MRRVVILMLVLLVSFNICGQEPMKKIALQEGIHNIEYDHLNLTALLQVYNEESATHLIGDLFLSLEHDGEEVASFYVEIDTSAKEYLTKIYKNYLLTFMIENSNRYLIIEKADFGKKFALSSNRSATIGNPHHAIELAITDYIYESGYDGPPEDENRNYFTDVHYTLKVKVKDVVKNFSFYSSEIKGDFIIELQDYEIQILSDLYKNSYCLIEMVVHRKEDK</sequence>
<evidence type="ECO:0000313" key="2">
    <source>
        <dbReference type="Proteomes" id="UP000193804"/>
    </source>
</evidence>
<organism evidence="1 2">
    <name type="scientific">Marivirga sericea</name>
    <dbReference type="NCBI Taxonomy" id="1028"/>
    <lineage>
        <taxon>Bacteria</taxon>
        <taxon>Pseudomonadati</taxon>
        <taxon>Bacteroidota</taxon>
        <taxon>Cytophagia</taxon>
        <taxon>Cytophagales</taxon>
        <taxon>Marivirgaceae</taxon>
        <taxon>Marivirga</taxon>
    </lineage>
</organism>
<dbReference type="OrthoDB" id="1444099at2"/>
<dbReference type="Proteomes" id="UP000193804">
    <property type="component" value="Unassembled WGS sequence"/>
</dbReference>
<reference evidence="2" key="1">
    <citation type="submission" date="2017-04" db="EMBL/GenBank/DDBJ databases">
        <authorList>
            <person name="Varghese N."/>
            <person name="Submissions S."/>
        </authorList>
    </citation>
    <scope>NUCLEOTIDE SEQUENCE [LARGE SCALE GENOMIC DNA]</scope>
    <source>
        <strain evidence="2">DSM 4125</strain>
    </source>
</reference>
<keyword evidence="2" id="KW-1185">Reference proteome</keyword>
<protein>
    <submittedName>
        <fullName evidence="1">Uncharacterized protein</fullName>
    </submittedName>
</protein>
<dbReference type="EMBL" id="FXAW01000010">
    <property type="protein sequence ID" value="SMG51676.1"/>
    <property type="molecule type" value="Genomic_DNA"/>
</dbReference>
<evidence type="ECO:0000313" key="1">
    <source>
        <dbReference type="EMBL" id="SMG51676.1"/>
    </source>
</evidence>